<dbReference type="InterPro" id="IPR002048">
    <property type="entry name" value="EF_hand_dom"/>
</dbReference>
<comment type="caution">
    <text evidence="3">The sequence shown here is derived from an EMBL/GenBank/DDBJ whole genome shotgun (WGS) entry which is preliminary data.</text>
</comment>
<accession>A0ABD2PYK8</accession>
<keyword evidence="1" id="KW-0106">Calcium</keyword>
<dbReference type="AlphaFoldDB" id="A0ABD2PYK8"/>
<dbReference type="InterPro" id="IPR018247">
    <property type="entry name" value="EF_Hand_1_Ca_BS"/>
</dbReference>
<evidence type="ECO:0000256" key="1">
    <source>
        <dbReference type="ARBA" id="ARBA00022837"/>
    </source>
</evidence>
<dbReference type="PROSITE" id="PS00018">
    <property type="entry name" value="EF_HAND_1"/>
    <property type="match status" value="1"/>
</dbReference>
<keyword evidence="4" id="KW-1185">Reference proteome</keyword>
<dbReference type="PROSITE" id="PS50222">
    <property type="entry name" value="EF_HAND_2"/>
    <property type="match status" value="1"/>
</dbReference>
<evidence type="ECO:0000259" key="2">
    <source>
        <dbReference type="PROSITE" id="PS50222"/>
    </source>
</evidence>
<feature type="domain" description="EF-hand" evidence="2">
    <location>
        <begin position="178"/>
        <end position="213"/>
    </location>
</feature>
<proteinExistence type="predicted"/>
<dbReference type="InterPro" id="IPR011992">
    <property type="entry name" value="EF-hand-dom_pair"/>
</dbReference>
<gene>
    <name evidence="3" type="ORF">Ciccas_009143</name>
</gene>
<protein>
    <recommendedName>
        <fullName evidence="2">EF-hand domain-containing protein</fullName>
    </recommendedName>
</protein>
<dbReference type="Proteomes" id="UP001626550">
    <property type="component" value="Unassembled WGS sequence"/>
</dbReference>
<evidence type="ECO:0000313" key="3">
    <source>
        <dbReference type="EMBL" id="KAL3312265.1"/>
    </source>
</evidence>
<organism evidence="3 4">
    <name type="scientific">Cichlidogyrus casuarinus</name>
    <dbReference type="NCBI Taxonomy" id="1844966"/>
    <lineage>
        <taxon>Eukaryota</taxon>
        <taxon>Metazoa</taxon>
        <taxon>Spiralia</taxon>
        <taxon>Lophotrochozoa</taxon>
        <taxon>Platyhelminthes</taxon>
        <taxon>Monogenea</taxon>
        <taxon>Monopisthocotylea</taxon>
        <taxon>Dactylogyridea</taxon>
        <taxon>Ancyrocephalidae</taxon>
        <taxon>Cichlidogyrus</taxon>
    </lineage>
</organism>
<sequence>MYNKMAANAQMTKFGMGTSSATTTDTPGYVSMEDEDTTWNTKTIFCAHEEKVFDQDFGYDSKKSQLTWSQADHEVEIQPDQESDASNISNREESTLIFWGFRNAKLWASRFSTRLKNFLKRATSIRGYTANASISEDQFDLRQYISKFCENLPRDMVNPDCVSVYNAMELYRDFGIPEKIIQDRRLFRLLDVNESGMIEADDLKSVLAYLLSRKEDRFLEDWLSRYDRLGRKSMDMSSFLNVLDNVKHQNKVLRFTSQLSNLN</sequence>
<name>A0ABD2PYK8_9PLAT</name>
<dbReference type="EMBL" id="JBJKFK010001774">
    <property type="protein sequence ID" value="KAL3312265.1"/>
    <property type="molecule type" value="Genomic_DNA"/>
</dbReference>
<dbReference type="SUPFAM" id="SSF47473">
    <property type="entry name" value="EF-hand"/>
    <property type="match status" value="1"/>
</dbReference>
<dbReference type="Gene3D" id="1.10.238.10">
    <property type="entry name" value="EF-hand"/>
    <property type="match status" value="1"/>
</dbReference>
<evidence type="ECO:0000313" key="4">
    <source>
        <dbReference type="Proteomes" id="UP001626550"/>
    </source>
</evidence>
<reference evidence="3 4" key="1">
    <citation type="submission" date="2024-11" db="EMBL/GenBank/DDBJ databases">
        <title>Adaptive evolution of stress response genes in parasites aligns with host niche diversity.</title>
        <authorList>
            <person name="Hahn C."/>
            <person name="Resl P."/>
        </authorList>
    </citation>
    <scope>NUCLEOTIDE SEQUENCE [LARGE SCALE GENOMIC DNA]</scope>
    <source>
        <strain evidence="3">EGGRZ-B1_66</strain>
        <tissue evidence="3">Body</tissue>
    </source>
</reference>